<feature type="active site" description="Proton donor" evidence="5">
    <location>
        <position position="234"/>
    </location>
</feature>
<reference evidence="9" key="1">
    <citation type="journal article" date="2021" name="IMA Fungus">
        <title>Genomic characterization of three marine fungi, including Emericellopsis atlantica sp. nov. with signatures of a generalist lifestyle and marine biomass degradation.</title>
        <authorList>
            <person name="Hagestad O.C."/>
            <person name="Hou L."/>
            <person name="Andersen J.H."/>
            <person name="Hansen E.H."/>
            <person name="Altermark B."/>
            <person name="Li C."/>
            <person name="Kuhnert E."/>
            <person name="Cox R.J."/>
            <person name="Crous P.W."/>
            <person name="Spatafora J.W."/>
            <person name="Lail K."/>
            <person name="Amirebrahimi M."/>
            <person name="Lipzen A."/>
            <person name="Pangilinan J."/>
            <person name="Andreopoulos W."/>
            <person name="Hayes R.D."/>
            <person name="Ng V."/>
            <person name="Grigoriev I.V."/>
            <person name="Jackson S.A."/>
            <person name="Sutton T.D.S."/>
            <person name="Dobson A.D.W."/>
            <person name="Rama T."/>
        </authorList>
    </citation>
    <scope>NUCLEOTIDE SEQUENCE</scope>
    <source>
        <strain evidence="9">TS7</strain>
    </source>
</reference>
<dbReference type="GeneID" id="70289498"/>
<organism evidence="9 10">
    <name type="scientific">Emericellopsis atlantica</name>
    <dbReference type="NCBI Taxonomy" id="2614577"/>
    <lineage>
        <taxon>Eukaryota</taxon>
        <taxon>Fungi</taxon>
        <taxon>Dikarya</taxon>
        <taxon>Ascomycota</taxon>
        <taxon>Pezizomycotina</taxon>
        <taxon>Sordariomycetes</taxon>
        <taxon>Hypocreomycetidae</taxon>
        <taxon>Hypocreales</taxon>
        <taxon>Bionectriaceae</taxon>
        <taxon>Emericellopsis</taxon>
    </lineage>
</organism>
<dbReference type="GO" id="GO:0005975">
    <property type="term" value="P:carbohydrate metabolic process"/>
    <property type="evidence" value="ECO:0007669"/>
    <property type="project" value="InterPro"/>
</dbReference>
<keyword evidence="8" id="KW-0732">Signal</keyword>
<dbReference type="Gene3D" id="2.115.10.20">
    <property type="entry name" value="Glycosyl hydrolase domain, family 43"/>
    <property type="match status" value="1"/>
</dbReference>
<dbReference type="InterPro" id="IPR006710">
    <property type="entry name" value="Glyco_hydro_43"/>
</dbReference>
<dbReference type="Proteomes" id="UP000887229">
    <property type="component" value="Unassembled WGS sequence"/>
</dbReference>
<dbReference type="AlphaFoldDB" id="A0A9P7ZHQ1"/>
<sequence length="340" mass="37767">MKTPCLLSSALLGVLFLFLHVSAVQMVSTLHTPQVPNRPLEYDSKLAHDPSLGSNPISDGWYADPDGIKFGDTYWIYATLSISFDEQTYFDAFSSQDLNSWTKHTQVFSANGSEWAESSFWAPCVVERDGQYYFYYTANNPVANEDNAGIGVAVASTPGGPFIDLINEPIVGKRINEGNPMDPQVFVDDDGTYYLVWGGTRAFIAPLSADMASLELSDDFAEPRDITPDHGYTEGAFMLKRDGLYYFMWSEGGYGTPDYRVAYAMSKSLFGPFNRAGLVLRKDDVADGPGHNSVFKDDDGQYYVVYHRRIIGDDVADHRIIAVDRMTFASNGTIKVVQMT</sequence>
<protein>
    <submittedName>
        <fullName evidence="9">Glycoside hydrolase family beta-glycosidase</fullName>
    </submittedName>
</protein>
<comment type="similarity">
    <text evidence="1 7">Belongs to the glycosyl hydrolase 43 family.</text>
</comment>
<dbReference type="Pfam" id="PF04616">
    <property type="entry name" value="Glyco_hydro_43"/>
    <property type="match status" value="1"/>
</dbReference>
<evidence type="ECO:0000256" key="5">
    <source>
        <dbReference type="PIRSR" id="PIRSR606710-1"/>
    </source>
</evidence>
<gene>
    <name evidence="9" type="ORF">F5Z01DRAFT_262008</name>
</gene>
<feature type="active site" description="Proton acceptor" evidence="5">
    <location>
        <position position="64"/>
    </location>
</feature>
<evidence type="ECO:0000256" key="4">
    <source>
        <dbReference type="ARBA" id="ARBA00023295"/>
    </source>
</evidence>
<proteinExistence type="inferred from homology"/>
<feature type="signal peptide" evidence="8">
    <location>
        <begin position="1"/>
        <end position="23"/>
    </location>
</feature>
<comment type="caution">
    <text evidence="9">The sequence shown here is derived from an EMBL/GenBank/DDBJ whole genome shotgun (WGS) entry which is preliminary data.</text>
</comment>
<dbReference type="GO" id="GO:0004553">
    <property type="term" value="F:hydrolase activity, hydrolyzing O-glycosyl compounds"/>
    <property type="evidence" value="ECO:0007669"/>
    <property type="project" value="InterPro"/>
</dbReference>
<keyword evidence="4 7" id="KW-0326">Glycosidase</keyword>
<evidence type="ECO:0000313" key="9">
    <source>
        <dbReference type="EMBL" id="KAG9251703.1"/>
    </source>
</evidence>
<dbReference type="EMBL" id="MU251266">
    <property type="protein sequence ID" value="KAG9251703.1"/>
    <property type="molecule type" value="Genomic_DNA"/>
</dbReference>
<dbReference type="RefSeq" id="XP_046115627.1">
    <property type="nucleotide sequence ID" value="XM_046258595.1"/>
</dbReference>
<keyword evidence="10" id="KW-1185">Reference proteome</keyword>
<feature type="site" description="Important for catalytic activity, responsible for pKa modulation of the active site Glu and correct orientation of both the proton donor and substrate" evidence="6">
    <location>
        <position position="182"/>
    </location>
</feature>
<name>A0A9P7ZHQ1_9HYPO</name>
<dbReference type="OrthoDB" id="5211809at2759"/>
<evidence type="ECO:0000256" key="6">
    <source>
        <dbReference type="PIRSR" id="PIRSR606710-2"/>
    </source>
</evidence>
<evidence type="ECO:0000256" key="3">
    <source>
        <dbReference type="ARBA" id="ARBA00023277"/>
    </source>
</evidence>
<keyword evidence="2 7" id="KW-0378">Hydrolase</keyword>
<keyword evidence="3" id="KW-0119">Carbohydrate metabolism</keyword>
<dbReference type="SUPFAM" id="SSF75005">
    <property type="entry name" value="Arabinanase/levansucrase/invertase"/>
    <property type="match status" value="1"/>
</dbReference>
<feature type="chain" id="PRO_5040516766" evidence="8">
    <location>
        <begin position="24"/>
        <end position="340"/>
    </location>
</feature>
<evidence type="ECO:0000256" key="2">
    <source>
        <dbReference type="ARBA" id="ARBA00022801"/>
    </source>
</evidence>
<accession>A0A9P7ZHQ1</accession>
<evidence type="ECO:0000256" key="7">
    <source>
        <dbReference type="RuleBase" id="RU361187"/>
    </source>
</evidence>
<dbReference type="InterPro" id="IPR052176">
    <property type="entry name" value="Glycosyl_Hydrlase_43_Enz"/>
</dbReference>
<dbReference type="PANTHER" id="PTHR43772:SF2">
    <property type="entry name" value="PUTATIVE (AFU_ORTHOLOGUE AFUA_2G04480)-RELATED"/>
    <property type="match status" value="1"/>
</dbReference>
<evidence type="ECO:0000256" key="8">
    <source>
        <dbReference type="SAM" id="SignalP"/>
    </source>
</evidence>
<dbReference type="PANTHER" id="PTHR43772">
    <property type="entry name" value="ENDO-1,4-BETA-XYLANASE"/>
    <property type="match status" value="1"/>
</dbReference>
<evidence type="ECO:0000256" key="1">
    <source>
        <dbReference type="ARBA" id="ARBA00009865"/>
    </source>
</evidence>
<dbReference type="InterPro" id="IPR023296">
    <property type="entry name" value="Glyco_hydro_beta-prop_sf"/>
</dbReference>
<evidence type="ECO:0000313" key="10">
    <source>
        <dbReference type="Proteomes" id="UP000887229"/>
    </source>
</evidence>